<organism evidence="3 10">
    <name type="scientific">Methylobacterium terricola</name>
    <dbReference type="NCBI Taxonomy" id="2583531"/>
    <lineage>
        <taxon>Bacteria</taxon>
        <taxon>Pseudomonadati</taxon>
        <taxon>Pseudomonadota</taxon>
        <taxon>Alphaproteobacteria</taxon>
        <taxon>Hyphomicrobiales</taxon>
        <taxon>Methylobacteriaceae</taxon>
        <taxon>Methylobacterium</taxon>
    </lineage>
</organism>
<dbReference type="AlphaFoldDB" id="A0A5C4L4Y3"/>
<evidence type="ECO:0000313" key="5">
    <source>
        <dbReference type="EMBL" id="TNC05961.1"/>
    </source>
</evidence>
<evidence type="ECO:0000313" key="4">
    <source>
        <dbReference type="EMBL" id="TNC05062.1"/>
    </source>
</evidence>
<dbReference type="Proteomes" id="UP000305267">
    <property type="component" value="Unassembled WGS sequence"/>
</dbReference>
<dbReference type="EMBL" id="VDDA01000088">
    <property type="protein sequence ID" value="TNC04207.1"/>
    <property type="molecule type" value="Genomic_DNA"/>
</dbReference>
<keyword evidence="10" id="KW-1185">Reference proteome</keyword>
<dbReference type="EMBL" id="VDDA01000027">
    <property type="protein sequence ID" value="TNC08074.1"/>
    <property type="molecule type" value="Genomic_DNA"/>
</dbReference>
<name>A0A5C4L4Y3_9HYPH</name>
<dbReference type="EMBL" id="VDDA01000050">
    <property type="protein sequence ID" value="TNC06407.1"/>
    <property type="molecule type" value="Genomic_DNA"/>
</dbReference>
<dbReference type="EMBL" id="VDDA01000069">
    <property type="protein sequence ID" value="TNC05062.1"/>
    <property type="molecule type" value="Genomic_DNA"/>
</dbReference>
<evidence type="ECO:0000313" key="9">
    <source>
        <dbReference type="EMBL" id="TNC09552.1"/>
    </source>
</evidence>
<evidence type="ECO:0000313" key="1">
    <source>
        <dbReference type="EMBL" id="TNC04125.1"/>
    </source>
</evidence>
<evidence type="ECO:0000313" key="8">
    <source>
        <dbReference type="EMBL" id="TNC08074.1"/>
    </source>
</evidence>
<dbReference type="EMBL" id="VDDA01000092">
    <property type="protein sequence ID" value="TNC04125.1"/>
    <property type="molecule type" value="Genomic_DNA"/>
</dbReference>
<dbReference type="EMBL" id="VDDA01000054">
    <property type="protein sequence ID" value="TNC05961.1"/>
    <property type="molecule type" value="Genomic_DNA"/>
</dbReference>
<sequence>STREAQATGFQPLPLRWRIEATFGTLSTRYRRLTRHWEHSPAAAEDSISIANCHRLMQAYERHQYSSS</sequence>
<protein>
    <submittedName>
        <fullName evidence="3">IS5 family transposase</fullName>
    </submittedName>
</protein>
<evidence type="ECO:0000313" key="2">
    <source>
        <dbReference type="EMBL" id="TNC04207.1"/>
    </source>
</evidence>
<gene>
    <name evidence="9" type="ORF">FF100_25365</name>
    <name evidence="8" type="ORF">FF100_30595</name>
    <name evidence="7" type="ORF">FF100_32835</name>
    <name evidence="6" type="ORF">FF100_34710</name>
    <name evidence="5" type="ORF">FF100_35165</name>
    <name evidence="4" type="ORF">FF100_36205</name>
    <name evidence="3" type="ORF">FF100_36425</name>
    <name evidence="2" type="ORF">FF100_36710</name>
    <name evidence="1" type="ORF">FF100_36745</name>
</gene>
<dbReference type="EMBL" id="VDDA01000038">
    <property type="protein sequence ID" value="TNC07228.1"/>
    <property type="molecule type" value="Genomic_DNA"/>
</dbReference>
<evidence type="ECO:0000313" key="7">
    <source>
        <dbReference type="EMBL" id="TNC07228.1"/>
    </source>
</evidence>
<proteinExistence type="predicted"/>
<comment type="caution">
    <text evidence="3">The sequence shown here is derived from an EMBL/GenBank/DDBJ whole genome shotgun (WGS) entry which is preliminary data.</text>
</comment>
<dbReference type="EMBL" id="VDDA01000075">
    <property type="protein sequence ID" value="TNC04652.1"/>
    <property type="molecule type" value="Genomic_DNA"/>
</dbReference>
<accession>A0A5C4L4Y3</accession>
<evidence type="ECO:0000313" key="10">
    <source>
        <dbReference type="Proteomes" id="UP000305267"/>
    </source>
</evidence>
<reference evidence="3 10" key="1">
    <citation type="submission" date="2019-06" db="EMBL/GenBank/DDBJ databases">
        <title>Genome of Methylobacterium sp. 17Sr1-39.</title>
        <authorList>
            <person name="Seo T."/>
        </authorList>
    </citation>
    <scope>NUCLEOTIDE SEQUENCE [LARGE SCALE GENOMIC DNA]</scope>
    <source>
        <strain evidence="3 10">17Sr1-39</strain>
    </source>
</reference>
<dbReference type="EMBL" id="VDDA01000016">
    <property type="protein sequence ID" value="TNC09552.1"/>
    <property type="molecule type" value="Genomic_DNA"/>
</dbReference>
<evidence type="ECO:0000313" key="3">
    <source>
        <dbReference type="EMBL" id="TNC04652.1"/>
    </source>
</evidence>
<feature type="non-terminal residue" evidence="3">
    <location>
        <position position="1"/>
    </location>
</feature>
<evidence type="ECO:0000313" key="6">
    <source>
        <dbReference type="EMBL" id="TNC06407.1"/>
    </source>
</evidence>